<accession>A0A2T3G5X6</accession>
<dbReference type="PANTHER" id="PTHR43777">
    <property type="entry name" value="MOLYBDENUM COFACTOR CYTIDYLYLTRANSFERASE"/>
    <property type="match status" value="1"/>
</dbReference>
<dbReference type="RefSeq" id="WP_107029406.1">
    <property type="nucleotide sequence ID" value="NZ_PYLQ01000003.1"/>
</dbReference>
<dbReference type="SUPFAM" id="SSF53448">
    <property type="entry name" value="Nucleotide-diphospho-sugar transferases"/>
    <property type="match status" value="1"/>
</dbReference>
<dbReference type="Pfam" id="PF12804">
    <property type="entry name" value="NTP_transf_3"/>
    <property type="match status" value="1"/>
</dbReference>
<dbReference type="CDD" id="cd04182">
    <property type="entry name" value="GT_2_like_f"/>
    <property type="match status" value="1"/>
</dbReference>
<dbReference type="InterPro" id="IPR029044">
    <property type="entry name" value="Nucleotide-diphossugar_trans"/>
</dbReference>
<feature type="domain" description="MobA-like NTP transferase" evidence="1">
    <location>
        <begin position="6"/>
        <end position="163"/>
    </location>
</feature>
<protein>
    <submittedName>
        <fullName evidence="2">Nucleotidyltransferase family protein</fullName>
    </submittedName>
</protein>
<evidence type="ECO:0000313" key="3">
    <source>
        <dbReference type="Proteomes" id="UP000240974"/>
    </source>
</evidence>
<evidence type="ECO:0000313" key="2">
    <source>
        <dbReference type="EMBL" id="PST42831.1"/>
    </source>
</evidence>
<keyword evidence="2" id="KW-0808">Transferase</keyword>
<dbReference type="Gene3D" id="3.90.550.10">
    <property type="entry name" value="Spore Coat Polysaccharide Biosynthesis Protein SpsA, Chain A"/>
    <property type="match status" value="1"/>
</dbReference>
<evidence type="ECO:0000259" key="1">
    <source>
        <dbReference type="Pfam" id="PF12804"/>
    </source>
</evidence>
<comment type="caution">
    <text evidence="2">The sequence shown here is derived from an EMBL/GenBank/DDBJ whole genome shotgun (WGS) entry which is preliminary data.</text>
</comment>
<proteinExistence type="predicted"/>
<organism evidence="2 3">
    <name type="scientific">Faecalibacillus intestinalis</name>
    <dbReference type="NCBI Taxonomy" id="1982626"/>
    <lineage>
        <taxon>Bacteria</taxon>
        <taxon>Bacillati</taxon>
        <taxon>Bacillota</taxon>
        <taxon>Erysipelotrichia</taxon>
        <taxon>Erysipelotrichales</taxon>
        <taxon>Coprobacillaceae</taxon>
        <taxon>Faecalibacillus</taxon>
    </lineage>
</organism>
<sequence length="197" mass="23434">MKTYIIYLAAGNSRRFKEDKLHALFKGKELYLYGIDTLKQLLKYRNDIEIIIVSNTIDIQEECIYSYKSPLSERGISYSIKAALNHINQKDDYQMMFMVADQPYLSYQTLNKMIDIFNQSSYSICSLMFKDRVGNPVIFSKDYFNELYSLKEDQGGRTIVNKYPQECFYFIIENEKELYDIDYQSDLQKLIKEEEYD</sequence>
<name>A0A2T3G5X6_9FIRM</name>
<reference evidence="2 3" key="1">
    <citation type="journal article" date="2019" name="Int. J. Syst. Evol. Microbiol.">
        <title>Faecalibacillus intestinalis gen. nov., sp. nov. and Faecalibacillus faecis sp. nov., isolated from human faeces.</title>
        <authorList>
            <person name="Seo B."/>
            <person name="Jeon K."/>
            <person name="Baek I."/>
            <person name="Lee Y.M."/>
            <person name="Baek K."/>
            <person name="Ko G."/>
        </authorList>
    </citation>
    <scope>NUCLEOTIDE SEQUENCE [LARGE SCALE GENOMIC DNA]</scope>
    <source>
        <strain evidence="2 3">SNUG30099</strain>
    </source>
</reference>
<dbReference type="InterPro" id="IPR025877">
    <property type="entry name" value="MobA-like_NTP_Trfase"/>
</dbReference>
<dbReference type="Proteomes" id="UP000240974">
    <property type="component" value="Unassembled WGS sequence"/>
</dbReference>
<dbReference type="AlphaFoldDB" id="A0A2T3G5X6"/>
<dbReference type="PANTHER" id="PTHR43777:SF1">
    <property type="entry name" value="MOLYBDENUM COFACTOR CYTIDYLYLTRANSFERASE"/>
    <property type="match status" value="1"/>
</dbReference>
<gene>
    <name evidence="2" type="ORF">C7U54_04065</name>
</gene>
<keyword evidence="3" id="KW-1185">Reference proteome</keyword>
<dbReference type="GO" id="GO:0016779">
    <property type="term" value="F:nucleotidyltransferase activity"/>
    <property type="evidence" value="ECO:0007669"/>
    <property type="project" value="UniProtKB-ARBA"/>
</dbReference>
<dbReference type="EMBL" id="PYLQ01000003">
    <property type="protein sequence ID" value="PST42831.1"/>
    <property type="molecule type" value="Genomic_DNA"/>
</dbReference>